<dbReference type="PANTHER" id="PTHR38477:SF1">
    <property type="entry name" value="MUREIN L,D-TRANSPEPTIDASE CATALYTIC DOMAIN FAMILY PROTEIN"/>
    <property type="match status" value="1"/>
</dbReference>
<keyword evidence="3" id="KW-1185">Reference proteome</keyword>
<name>A0A418WRG6_9SPHN</name>
<keyword evidence="1" id="KW-0732">Signal</keyword>
<dbReference type="OrthoDB" id="9815195at2"/>
<sequence>MDYDRRSFLLSSIAAAGSALLVSSSASATAETLLQEPVTPPLPPVPPVNGALAPRGVHPNLFAAAKGALDRHVGRVQRDRIGIVDFASPSSQPRFHLVDLGSGATTTLLVSHGSGSDPGHSGWLERFSNVPGSNASSEGAYLTGDYYVGKHGRSQRLIGLDRSNDNALARAIVVHGAWYAEPTMIGRTGKLGRSQGCFAVGDNQLRQVFDHLGQGRLIYAAKMTDRV</sequence>
<evidence type="ECO:0000256" key="1">
    <source>
        <dbReference type="SAM" id="SignalP"/>
    </source>
</evidence>
<comment type="caution">
    <text evidence="2">The sequence shown here is derived from an EMBL/GenBank/DDBJ whole genome shotgun (WGS) entry which is preliminary data.</text>
</comment>
<dbReference type="EMBL" id="QYUM01000002">
    <property type="protein sequence ID" value="RJF93811.1"/>
    <property type="molecule type" value="Genomic_DNA"/>
</dbReference>
<dbReference type="Pfam" id="PF13645">
    <property type="entry name" value="YkuD_2"/>
    <property type="match status" value="1"/>
</dbReference>
<dbReference type="InterPro" id="IPR006311">
    <property type="entry name" value="TAT_signal"/>
</dbReference>
<gene>
    <name evidence="2" type="ORF">D3876_05855</name>
</gene>
<evidence type="ECO:0000313" key="3">
    <source>
        <dbReference type="Proteomes" id="UP000286100"/>
    </source>
</evidence>
<dbReference type="PROSITE" id="PS51318">
    <property type="entry name" value="TAT"/>
    <property type="match status" value="1"/>
</dbReference>
<reference evidence="2 3" key="1">
    <citation type="submission" date="2018-09" db="EMBL/GenBank/DDBJ databases">
        <authorList>
            <person name="Zhu H."/>
        </authorList>
    </citation>
    <scope>NUCLEOTIDE SEQUENCE [LARGE SCALE GENOMIC DNA]</scope>
    <source>
        <strain evidence="2 3">K2R01-6</strain>
    </source>
</reference>
<dbReference type="InterPro" id="IPR032676">
    <property type="entry name" value="YkuD_2"/>
</dbReference>
<dbReference type="AlphaFoldDB" id="A0A418WRG6"/>
<evidence type="ECO:0000313" key="2">
    <source>
        <dbReference type="EMBL" id="RJF93811.1"/>
    </source>
</evidence>
<feature type="signal peptide" evidence="1">
    <location>
        <begin position="1"/>
        <end position="30"/>
    </location>
</feature>
<accession>A0A418WRG6</accession>
<feature type="chain" id="PRO_5019166181" description="Murein L,D-transpeptidase catalytic domain family protein" evidence="1">
    <location>
        <begin position="31"/>
        <end position="227"/>
    </location>
</feature>
<dbReference type="RefSeq" id="WP_119760274.1">
    <property type="nucleotide sequence ID" value="NZ_QYUM01000002.1"/>
</dbReference>
<evidence type="ECO:0008006" key="4">
    <source>
        <dbReference type="Google" id="ProtNLM"/>
    </source>
</evidence>
<dbReference type="PANTHER" id="PTHR38477">
    <property type="entry name" value="HYPOTHETICAL EXPORTED PROTEIN"/>
    <property type="match status" value="1"/>
</dbReference>
<protein>
    <recommendedName>
        <fullName evidence="4">Murein L,D-transpeptidase catalytic domain family protein</fullName>
    </recommendedName>
</protein>
<proteinExistence type="predicted"/>
<dbReference type="Proteomes" id="UP000286100">
    <property type="component" value="Unassembled WGS sequence"/>
</dbReference>
<organism evidence="2 3">
    <name type="scientific">Sphingomonas cavernae</name>
    <dbReference type="NCBI Taxonomy" id="2320861"/>
    <lineage>
        <taxon>Bacteria</taxon>
        <taxon>Pseudomonadati</taxon>
        <taxon>Pseudomonadota</taxon>
        <taxon>Alphaproteobacteria</taxon>
        <taxon>Sphingomonadales</taxon>
        <taxon>Sphingomonadaceae</taxon>
        <taxon>Sphingomonas</taxon>
    </lineage>
</organism>